<keyword evidence="4 14" id="KW-0812">Transmembrane</keyword>
<gene>
    <name evidence="14" type="primary">fluC</name>
    <name evidence="14" type="synonym">crcB</name>
    <name evidence="15" type="ORF">OU989_12750</name>
</gene>
<comment type="catalytic activity">
    <reaction evidence="12">
        <text>fluoride(in) = fluoride(out)</text>
        <dbReference type="Rhea" id="RHEA:76159"/>
        <dbReference type="ChEBI" id="CHEBI:17051"/>
    </reaction>
    <physiologicalReaction direction="left-to-right" evidence="12">
        <dbReference type="Rhea" id="RHEA:76160"/>
    </physiologicalReaction>
</comment>
<dbReference type="EMBL" id="CP113527">
    <property type="protein sequence ID" value="WDV05180.1"/>
    <property type="molecule type" value="Genomic_DNA"/>
</dbReference>
<evidence type="ECO:0000256" key="8">
    <source>
        <dbReference type="ARBA" id="ARBA00023065"/>
    </source>
</evidence>
<evidence type="ECO:0000256" key="10">
    <source>
        <dbReference type="ARBA" id="ARBA00023303"/>
    </source>
</evidence>
<proteinExistence type="inferred from homology"/>
<dbReference type="InterPro" id="IPR003691">
    <property type="entry name" value="FluC"/>
</dbReference>
<dbReference type="AlphaFoldDB" id="A0AAJ5RLF2"/>
<feature type="transmembrane region" description="Helical" evidence="14">
    <location>
        <begin position="25"/>
        <end position="46"/>
    </location>
</feature>
<evidence type="ECO:0000256" key="14">
    <source>
        <dbReference type="HAMAP-Rule" id="MF_00454"/>
    </source>
</evidence>
<keyword evidence="5 14" id="KW-0479">Metal-binding</keyword>
<evidence type="ECO:0000256" key="5">
    <source>
        <dbReference type="ARBA" id="ARBA00022723"/>
    </source>
</evidence>
<keyword evidence="9 14" id="KW-0472">Membrane</keyword>
<dbReference type="Proteomes" id="UP001219585">
    <property type="component" value="Chromosome"/>
</dbReference>
<evidence type="ECO:0000313" key="16">
    <source>
        <dbReference type="Proteomes" id="UP001219585"/>
    </source>
</evidence>
<evidence type="ECO:0000256" key="12">
    <source>
        <dbReference type="ARBA" id="ARBA00035585"/>
    </source>
</evidence>
<evidence type="ECO:0000256" key="2">
    <source>
        <dbReference type="ARBA" id="ARBA00022448"/>
    </source>
</evidence>
<dbReference type="GO" id="GO:0062054">
    <property type="term" value="F:fluoride channel activity"/>
    <property type="evidence" value="ECO:0007669"/>
    <property type="project" value="UniProtKB-UniRule"/>
</dbReference>
<dbReference type="RefSeq" id="WP_274793413.1">
    <property type="nucleotide sequence ID" value="NZ_CP113527.1"/>
</dbReference>
<feature type="transmembrane region" description="Helical" evidence="14">
    <location>
        <begin position="87"/>
        <end position="108"/>
    </location>
</feature>
<evidence type="ECO:0000313" key="15">
    <source>
        <dbReference type="EMBL" id="WDV05180.1"/>
    </source>
</evidence>
<feature type="transmembrane region" description="Helical" evidence="14">
    <location>
        <begin position="52"/>
        <end position="75"/>
    </location>
</feature>
<evidence type="ECO:0000256" key="3">
    <source>
        <dbReference type="ARBA" id="ARBA00022475"/>
    </source>
</evidence>
<dbReference type="PANTHER" id="PTHR28259">
    <property type="entry name" value="FLUORIDE EXPORT PROTEIN 1-RELATED"/>
    <property type="match status" value="1"/>
</dbReference>
<keyword evidence="10 14" id="KW-0407">Ion channel</keyword>
<protein>
    <recommendedName>
        <fullName evidence="14">Fluoride-specific ion channel FluC</fullName>
    </recommendedName>
</protein>
<dbReference type="KEGG" id="liu:OU989_12750"/>
<evidence type="ECO:0000256" key="4">
    <source>
        <dbReference type="ARBA" id="ARBA00022692"/>
    </source>
</evidence>
<keyword evidence="2 14" id="KW-0813">Transport</keyword>
<evidence type="ECO:0000256" key="13">
    <source>
        <dbReference type="ARBA" id="ARBA00049940"/>
    </source>
</evidence>
<reference evidence="15" key="1">
    <citation type="submission" date="2022-11" db="EMBL/GenBank/DDBJ databases">
        <title>Lysinibacillus irui.</title>
        <authorList>
            <person name="Akintayo S.O."/>
        </authorList>
    </citation>
    <scope>NUCLEOTIDE SEQUENCE</scope>
    <source>
        <strain evidence="15">IRB4-01</strain>
    </source>
</reference>
<comment type="similarity">
    <text evidence="11 14">Belongs to the fluoride channel Fluc/FEX (TC 1.A.43) family.</text>
</comment>
<evidence type="ECO:0000256" key="11">
    <source>
        <dbReference type="ARBA" id="ARBA00035120"/>
    </source>
</evidence>
<keyword evidence="8 14" id="KW-0406">Ion transport</keyword>
<name>A0AAJ5RLF2_9BACI</name>
<keyword evidence="3 14" id="KW-1003">Cell membrane</keyword>
<dbReference type="GO" id="GO:0046872">
    <property type="term" value="F:metal ion binding"/>
    <property type="evidence" value="ECO:0007669"/>
    <property type="project" value="UniProtKB-KW"/>
</dbReference>
<dbReference type="PANTHER" id="PTHR28259:SF16">
    <property type="entry name" value="FLUORIDE-SPECIFIC ION CHANNEL FLUC 2"/>
    <property type="match status" value="1"/>
</dbReference>
<evidence type="ECO:0000256" key="6">
    <source>
        <dbReference type="ARBA" id="ARBA00022989"/>
    </source>
</evidence>
<dbReference type="GO" id="GO:0005886">
    <property type="term" value="C:plasma membrane"/>
    <property type="evidence" value="ECO:0007669"/>
    <property type="project" value="UniProtKB-SubCell"/>
</dbReference>
<keyword evidence="6 14" id="KW-1133">Transmembrane helix</keyword>
<accession>A0AAJ5RLF2</accession>
<evidence type="ECO:0000256" key="7">
    <source>
        <dbReference type="ARBA" id="ARBA00023053"/>
    </source>
</evidence>
<comment type="subcellular location">
    <subcellularLocation>
        <location evidence="1 14">Cell membrane</location>
        <topology evidence="1 14">Multi-pass membrane protein</topology>
    </subcellularLocation>
</comment>
<comment type="function">
    <text evidence="13 14">Fluoride-specific ion channel. Important for reducing fluoride concentration in the cell, thus reducing its toxicity.</text>
</comment>
<feature type="binding site" evidence="14">
    <location>
        <position position="66"/>
    </location>
    <ligand>
        <name>Na(+)</name>
        <dbReference type="ChEBI" id="CHEBI:29101"/>
        <note>structural</note>
    </ligand>
</feature>
<dbReference type="HAMAP" id="MF_00454">
    <property type="entry name" value="FluC"/>
    <property type="match status" value="1"/>
</dbReference>
<keyword evidence="7 14" id="KW-0915">Sodium</keyword>
<evidence type="ECO:0000256" key="1">
    <source>
        <dbReference type="ARBA" id="ARBA00004651"/>
    </source>
</evidence>
<dbReference type="GO" id="GO:0140114">
    <property type="term" value="P:cellular detoxification of fluoride"/>
    <property type="evidence" value="ECO:0007669"/>
    <property type="project" value="UniProtKB-UniRule"/>
</dbReference>
<organism evidence="15 16">
    <name type="scientific">Lysinibacillus irui</name>
    <dbReference type="NCBI Taxonomy" id="2998077"/>
    <lineage>
        <taxon>Bacteria</taxon>
        <taxon>Bacillati</taxon>
        <taxon>Bacillota</taxon>
        <taxon>Bacilli</taxon>
        <taxon>Bacillales</taxon>
        <taxon>Bacillaceae</taxon>
        <taxon>Lysinibacillus</taxon>
    </lineage>
</organism>
<feature type="binding site" evidence="14">
    <location>
        <position position="63"/>
    </location>
    <ligand>
        <name>Na(+)</name>
        <dbReference type="ChEBI" id="CHEBI:29101"/>
        <note>structural</note>
    </ligand>
</feature>
<evidence type="ECO:0000256" key="9">
    <source>
        <dbReference type="ARBA" id="ARBA00023136"/>
    </source>
</evidence>
<dbReference type="Pfam" id="PF02537">
    <property type="entry name" value="CRCB"/>
    <property type="match status" value="1"/>
</dbReference>
<sequence>MIFVGIGGFFGALTRFYLGKLLAHPYPWATFIINSTGSFALGLVFALQLSDWLWQLIGIGFLGAYTTFSTFGFESLQLIEQQKWGQVISYIVSTVLVGILFAVIGYLVV</sequence>
<comment type="activity regulation">
    <text evidence="14">Na(+) is not transported, but it plays an essential structural role and its presence is essential for fluoride channel function.</text>
</comment>